<reference evidence="1" key="1">
    <citation type="submission" date="2022-07" db="EMBL/GenBank/DDBJ databases">
        <title>Genome Sequence of Phlebia brevispora.</title>
        <authorList>
            <person name="Buettner E."/>
        </authorList>
    </citation>
    <scope>NUCLEOTIDE SEQUENCE</scope>
    <source>
        <strain evidence="1">MPL23</strain>
    </source>
</reference>
<dbReference type="Proteomes" id="UP001148662">
    <property type="component" value="Unassembled WGS sequence"/>
</dbReference>
<evidence type="ECO:0000313" key="1">
    <source>
        <dbReference type="EMBL" id="KAJ3536190.1"/>
    </source>
</evidence>
<evidence type="ECO:0000313" key="2">
    <source>
        <dbReference type="Proteomes" id="UP001148662"/>
    </source>
</evidence>
<gene>
    <name evidence="1" type="ORF">NM688_g6871</name>
</gene>
<accession>A0ACC1SBU3</accession>
<sequence>MDLVVRPASPGFRAPTPEIAWRVRQHTAYTVKFLATAHSDTLSEEEVLPYLAWVPSDNLLSMLRSELPRTLETTAVKELNDQEQKMFAFNPTAKGDDMTRWTHAIAPYILAMQIASKMTSYWTPTDEWECKFTVPITPPTSPSPPKPDEAQPSLHSLINSAMAHNARMPGSGDTNEVTPDDGVSSRMLGETLRPVPGAMPKVITQLRVPRALFMPQGSDVVQSPGEPGESSLKTNAGSAAPLDNKQMGAGEKGLFMMLEGLFVVDVPQPDGSGVVKECRGSGMLYELVDADWQDPASESEQKNSNATLDVNASQPLSCASANGTPIPPPTGPAAPLNGNINSQLSHPVVSTPLLPDPPKGYKFRPILAPGHEVVLSLSLISGRYYPHLMQHPLLQPELQHTFALAQMNEGFLHQSDRLWALEGLVPGMYQSMEPKYWRGGRHIMLRDATVEAKHEVREALKSGPEIEMPPAYEEQDPNSVSQDVVTNDSAIDPQLLGAAPSVTSTSVSSLHSPSPHSLNLSFPSPSPTPSRSISSASGSASSSRVSLQGDNEDYTITARRLSPKGKHKSQEDLHVLATSTRITELSYAISDIETRIFGMCPSLMAARLHDSPRSNLVPEIQELRHKSQSGDASSTSRVIDQSLAALDERLEAVSQGVKSVNQSLEPLLESLRTPTLAHTGEQDEQAAVLRKHAAMLSEWKALRKESEILREELKEDKWLTVFRTVTDQADGMMSSLEKAINRCHDFIHKVHKRGFEDSLSRSSSTSSLNSDSTPVSFEVFTSLLDSYEAKKKHYVPATTKVLSIIDKGVQDRVTKNGECLRRHAECTQRWAHLQERIARTDRDMESVRRLLLVDITPSETGSSVSAKTSRSPKNALLTPPNSSRTKSKGLSAGSTLSRSISPFRKLARKLRHAGSKSPNPETPPLPKLRKRVRKYMYMGLREEKQ</sequence>
<proteinExistence type="predicted"/>
<dbReference type="EMBL" id="JANHOG010001491">
    <property type="protein sequence ID" value="KAJ3536190.1"/>
    <property type="molecule type" value="Genomic_DNA"/>
</dbReference>
<keyword evidence="2" id="KW-1185">Reference proteome</keyword>
<organism evidence="1 2">
    <name type="scientific">Phlebia brevispora</name>
    <dbReference type="NCBI Taxonomy" id="194682"/>
    <lineage>
        <taxon>Eukaryota</taxon>
        <taxon>Fungi</taxon>
        <taxon>Dikarya</taxon>
        <taxon>Basidiomycota</taxon>
        <taxon>Agaricomycotina</taxon>
        <taxon>Agaricomycetes</taxon>
        <taxon>Polyporales</taxon>
        <taxon>Meruliaceae</taxon>
        <taxon>Phlebia</taxon>
    </lineage>
</organism>
<name>A0ACC1SBU3_9APHY</name>
<protein>
    <submittedName>
        <fullName evidence="1">Uncharacterized protein</fullName>
    </submittedName>
</protein>
<comment type="caution">
    <text evidence="1">The sequence shown here is derived from an EMBL/GenBank/DDBJ whole genome shotgun (WGS) entry which is preliminary data.</text>
</comment>